<reference evidence="1" key="1">
    <citation type="journal article" date="2012" name="BMC Biol.">
        <title>Comprehensive microarray-based analysis for stage-specific larval camouflage pattern-associated genes in the swallowtail butterfly, Papilio xuthus.</title>
        <authorList>
            <person name="Futahashi R."/>
            <person name="Shirataki H."/>
            <person name="Narita T."/>
            <person name="Mita K."/>
            <person name="Fujiwara H."/>
        </authorList>
    </citation>
    <scope>NUCLEOTIDE SEQUENCE</scope>
    <source>
        <tissue evidence="1">Epidermis</tissue>
    </source>
</reference>
<evidence type="ECO:0000313" key="1">
    <source>
        <dbReference type="EMBL" id="BAM20514.1"/>
    </source>
</evidence>
<dbReference type="InterPro" id="IPR036452">
    <property type="entry name" value="Ribo_hydro-like"/>
</dbReference>
<sequence>MSSLKGRSRPQIIIDNDAGGDDAMAIFLALLYEKHFEGIIMFQPKVDRLNNWQWEHKFGKCLQKQSKNT</sequence>
<protein>
    <submittedName>
        <fullName evidence="1">Uncharacterized protein</fullName>
    </submittedName>
</protein>
<dbReference type="GO" id="GO:0016799">
    <property type="term" value="F:hydrolase activity, hydrolyzing N-glycosyl compounds"/>
    <property type="evidence" value="ECO:0007669"/>
    <property type="project" value="InterPro"/>
</dbReference>
<organism evidence="1">
    <name type="scientific">Papilio polytes</name>
    <name type="common">Common mormon</name>
    <name type="synonym">Swallowtail butterfly</name>
    <dbReference type="NCBI Taxonomy" id="76194"/>
    <lineage>
        <taxon>Eukaryota</taxon>
        <taxon>Metazoa</taxon>
        <taxon>Ecdysozoa</taxon>
        <taxon>Arthropoda</taxon>
        <taxon>Hexapoda</taxon>
        <taxon>Insecta</taxon>
        <taxon>Pterygota</taxon>
        <taxon>Neoptera</taxon>
        <taxon>Endopterygota</taxon>
        <taxon>Lepidoptera</taxon>
        <taxon>Glossata</taxon>
        <taxon>Ditrysia</taxon>
        <taxon>Papilionoidea</taxon>
        <taxon>Papilionidae</taxon>
        <taxon>Papilioninae</taxon>
        <taxon>Papilio</taxon>
    </lineage>
</organism>
<accession>I4DRH4</accession>
<name>I4DRH4_PAPPL</name>
<dbReference type="AlphaFoldDB" id="I4DRH4"/>
<dbReference type="Gene3D" id="3.90.245.10">
    <property type="entry name" value="Ribonucleoside hydrolase-like"/>
    <property type="match status" value="1"/>
</dbReference>
<dbReference type="EMBL" id="AK405120">
    <property type="protein sequence ID" value="BAM20514.1"/>
    <property type="molecule type" value="mRNA"/>
</dbReference>
<dbReference type="SUPFAM" id="SSF53590">
    <property type="entry name" value="Nucleoside hydrolase"/>
    <property type="match status" value="1"/>
</dbReference>
<proteinExistence type="evidence at transcript level"/>